<evidence type="ECO:0000256" key="1">
    <source>
        <dbReference type="ARBA" id="ARBA00004651"/>
    </source>
</evidence>
<gene>
    <name evidence="8" type="ORF">O6P32_05260</name>
</gene>
<comment type="caution">
    <text evidence="8">The sequence shown here is derived from an EMBL/GenBank/DDBJ whole genome shotgun (WGS) entry which is preliminary data.</text>
</comment>
<dbReference type="Proteomes" id="UP001141933">
    <property type="component" value="Unassembled WGS sequence"/>
</dbReference>
<feature type="domain" description="Cardiolipin synthase N-terminal" evidence="7">
    <location>
        <begin position="17"/>
        <end position="57"/>
    </location>
</feature>
<dbReference type="Pfam" id="PF13396">
    <property type="entry name" value="PLDc_N"/>
    <property type="match status" value="1"/>
</dbReference>
<keyword evidence="9" id="KW-1185">Reference proteome</keyword>
<evidence type="ECO:0000313" key="9">
    <source>
        <dbReference type="Proteomes" id="UP001141933"/>
    </source>
</evidence>
<feature type="transmembrane region" description="Helical" evidence="6">
    <location>
        <begin position="37"/>
        <end position="57"/>
    </location>
</feature>
<accession>A0ABT4PGD5</accession>
<evidence type="ECO:0000256" key="3">
    <source>
        <dbReference type="ARBA" id="ARBA00022692"/>
    </source>
</evidence>
<organism evidence="8 9">
    <name type="scientific">Phocaeicola acetigenes</name>
    <dbReference type="NCBI Taxonomy" id="3016083"/>
    <lineage>
        <taxon>Bacteria</taxon>
        <taxon>Pseudomonadati</taxon>
        <taxon>Bacteroidota</taxon>
        <taxon>Bacteroidia</taxon>
        <taxon>Bacteroidales</taxon>
        <taxon>Bacteroidaceae</taxon>
        <taxon>Phocaeicola</taxon>
    </lineage>
</organism>
<reference evidence="8" key="1">
    <citation type="submission" date="2022-12" db="EMBL/GenBank/DDBJ databases">
        <title>Phocaeicola acetigenes sp. nov., isolated feces from a healthy human.</title>
        <authorList>
            <person name="Do H."/>
            <person name="Ha Y.B."/>
            <person name="Kim J.-S."/>
            <person name="Suh M.K."/>
            <person name="Kim H.S."/>
            <person name="Lee J.-S."/>
        </authorList>
    </citation>
    <scope>NUCLEOTIDE SEQUENCE</scope>
    <source>
        <strain evidence="8">KGMB11183</strain>
    </source>
</reference>
<keyword evidence="5 6" id="KW-0472">Membrane</keyword>
<feature type="transmembrane region" description="Helical" evidence="6">
    <location>
        <begin position="6"/>
        <end position="25"/>
    </location>
</feature>
<name>A0ABT4PGD5_9BACT</name>
<dbReference type="RefSeq" id="WP_269877197.1">
    <property type="nucleotide sequence ID" value="NZ_JAPZVM010000003.1"/>
</dbReference>
<keyword evidence="4 6" id="KW-1133">Transmembrane helix</keyword>
<protein>
    <submittedName>
        <fullName evidence="8">PLD nuclease N-terminal domain-containing protein</fullName>
    </submittedName>
</protein>
<evidence type="ECO:0000259" key="7">
    <source>
        <dbReference type="Pfam" id="PF13396"/>
    </source>
</evidence>
<evidence type="ECO:0000256" key="5">
    <source>
        <dbReference type="ARBA" id="ARBA00023136"/>
    </source>
</evidence>
<comment type="subcellular location">
    <subcellularLocation>
        <location evidence="1">Cell membrane</location>
        <topology evidence="1">Multi-pass membrane protein</topology>
    </subcellularLocation>
</comment>
<dbReference type="InterPro" id="IPR027379">
    <property type="entry name" value="CLS_N"/>
</dbReference>
<sequence>MPNYSIFILILFLFLAVLIIAILDIMKNTKLSNGAKALWIAIILLFQIIGAAIYYLLAPRDNPSHA</sequence>
<keyword evidence="2" id="KW-1003">Cell membrane</keyword>
<evidence type="ECO:0000256" key="6">
    <source>
        <dbReference type="SAM" id="Phobius"/>
    </source>
</evidence>
<dbReference type="EMBL" id="JAPZVM010000003">
    <property type="protein sequence ID" value="MCZ8372119.1"/>
    <property type="molecule type" value="Genomic_DNA"/>
</dbReference>
<proteinExistence type="predicted"/>
<keyword evidence="3 6" id="KW-0812">Transmembrane</keyword>
<evidence type="ECO:0000256" key="4">
    <source>
        <dbReference type="ARBA" id="ARBA00022989"/>
    </source>
</evidence>
<evidence type="ECO:0000313" key="8">
    <source>
        <dbReference type="EMBL" id="MCZ8372119.1"/>
    </source>
</evidence>
<evidence type="ECO:0000256" key="2">
    <source>
        <dbReference type="ARBA" id="ARBA00022475"/>
    </source>
</evidence>